<dbReference type="Proteomes" id="UP000027337">
    <property type="component" value="Unassembled WGS sequence"/>
</dbReference>
<protein>
    <submittedName>
        <fullName evidence="3">Esterase</fullName>
    </submittedName>
</protein>
<dbReference type="Gene3D" id="3.40.50.1820">
    <property type="entry name" value="alpha/beta hydrolase"/>
    <property type="match status" value="1"/>
</dbReference>
<evidence type="ECO:0000313" key="4">
    <source>
        <dbReference type="Proteomes" id="UP000027337"/>
    </source>
</evidence>
<dbReference type="PANTHER" id="PTHR48081:SF8">
    <property type="entry name" value="ALPHA_BETA HYDROLASE FOLD-3 DOMAIN-CONTAINING PROTEIN-RELATED"/>
    <property type="match status" value="1"/>
</dbReference>
<keyword evidence="1" id="KW-0378">Hydrolase</keyword>
<gene>
    <name evidence="3" type="ORF">PM02_12675</name>
</gene>
<reference evidence="3 4" key="1">
    <citation type="journal article" date="2014" name="Genome Announc.">
        <title>Draft Genome Sequences of Two Isolates of the Roseobacter Group, Sulfitobacter sp. Strains 3SOLIMAR09 and 1FIGIMAR09, from Harbors of Mallorca Island (Mediterranean Sea).</title>
        <authorList>
            <person name="Mas-Llado M."/>
            <person name="Pina-Villalonga J.M."/>
            <person name="Brunet-Galmes I."/>
            <person name="Nogales B."/>
            <person name="Bosch R."/>
        </authorList>
    </citation>
    <scope>NUCLEOTIDE SEQUENCE [LARGE SCALE GENOMIC DNA]</scope>
    <source>
        <strain evidence="3 4">1FIGIMAR09</strain>
    </source>
</reference>
<dbReference type="SUPFAM" id="SSF53474">
    <property type="entry name" value="alpha/beta-Hydrolases"/>
    <property type="match status" value="1"/>
</dbReference>
<organism evidence="3 4">
    <name type="scientific">Sulfitobacter mediterraneus</name>
    <dbReference type="NCBI Taxonomy" id="83219"/>
    <lineage>
        <taxon>Bacteria</taxon>
        <taxon>Pseudomonadati</taxon>
        <taxon>Pseudomonadota</taxon>
        <taxon>Alphaproteobacteria</taxon>
        <taxon>Rhodobacterales</taxon>
        <taxon>Roseobacteraceae</taxon>
        <taxon>Sulfitobacter</taxon>
    </lineage>
</organism>
<dbReference type="Pfam" id="PF07859">
    <property type="entry name" value="Abhydrolase_3"/>
    <property type="match status" value="1"/>
</dbReference>
<proteinExistence type="predicted"/>
<evidence type="ECO:0000259" key="2">
    <source>
        <dbReference type="Pfam" id="PF07859"/>
    </source>
</evidence>
<dbReference type="InterPro" id="IPR050300">
    <property type="entry name" value="GDXG_lipolytic_enzyme"/>
</dbReference>
<dbReference type="EMBL" id="JEMU01000010">
    <property type="protein sequence ID" value="KAJ02630.1"/>
    <property type="molecule type" value="Genomic_DNA"/>
</dbReference>
<keyword evidence="4" id="KW-1185">Reference proteome</keyword>
<dbReference type="InterPro" id="IPR013094">
    <property type="entry name" value="AB_hydrolase_3"/>
</dbReference>
<feature type="domain" description="Alpha/beta hydrolase fold-3" evidence="2">
    <location>
        <begin position="73"/>
        <end position="270"/>
    </location>
</feature>
<name>A0A061STR1_9RHOB</name>
<dbReference type="AlphaFoldDB" id="A0A061STR1"/>
<evidence type="ECO:0000313" key="3">
    <source>
        <dbReference type="EMBL" id="KAJ02630.1"/>
    </source>
</evidence>
<comment type="caution">
    <text evidence="3">The sequence shown here is derived from an EMBL/GenBank/DDBJ whole genome shotgun (WGS) entry which is preliminary data.</text>
</comment>
<dbReference type="GO" id="GO:0016787">
    <property type="term" value="F:hydrolase activity"/>
    <property type="evidence" value="ECO:0007669"/>
    <property type="project" value="UniProtKB-KW"/>
</dbReference>
<dbReference type="eggNOG" id="COG0657">
    <property type="taxonomic scope" value="Bacteria"/>
</dbReference>
<evidence type="ECO:0000256" key="1">
    <source>
        <dbReference type="ARBA" id="ARBA00022801"/>
    </source>
</evidence>
<accession>A0A061STR1</accession>
<dbReference type="InterPro" id="IPR029058">
    <property type="entry name" value="AB_hydrolase_fold"/>
</dbReference>
<dbReference type="PANTHER" id="PTHR48081">
    <property type="entry name" value="AB HYDROLASE SUPERFAMILY PROTEIN C4A8.06C"/>
    <property type="match status" value="1"/>
</dbReference>
<dbReference type="STRING" id="83219.PM02_12675"/>
<sequence length="297" mass="32990">MFEIYDRLIADAEGIPPLIEMTPAQARAMITPMAMARYASPAVPDVEIRTKTFASGLQALVHTSRTAVEGRKIIFLHGGGWVFLSPQVYRRLCGVIAARCQAQVIAPFYPQSAEAPYPQALNVLLDFVRSLRHGVPPIVIGDSAGANMALVLALKAPEAIGRLGLIYGVFDDDFSTDSHIVNGAGRHPLSSLEMRWFWHQYAAHKDFPNGRPWEARPLRGPLDELKVPAVIATAEHDCLRDDSLALYEMLKSHGKDVALHDWPDLYHGCILHDTFVPEVRPLLNRFLDDVMDHQKGD</sequence>